<dbReference type="Pfam" id="PF22528">
    <property type="entry name" value="PRMT_C"/>
    <property type="match status" value="2"/>
</dbReference>
<dbReference type="PANTHER" id="PTHR11006">
    <property type="entry name" value="PROTEIN ARGININE N-METHYLTRANSFERASE"/>
    <property type="match status" value="1"/>
</dbReference>
<evidence type="ECO:0000256" key="3">
    <source>
        <dbReference type="ARBA" id="ARBA00022691"/>
    </source>
</evidence>
<comment type="similarity">
    <text evidence="5">Belongs to the class I-like SAM-binding methyltransferase superfamily. Protein arginine N-methyltransferase family. PRMT7 subfamily.</text>
</comment>
<dbReference type="GeneID" id="106805597"/>
<dbReference type="EC" id="2.1.1.-" evidence="5"/>
<dbReference type="InterPro" id="IPR025799">
    <property type="entry name" value="Arg_MeTrfase"/>
</dbReference>
<dbReference type="InterPro" id="IPR014644">
    <property type="entry name" value="MeTrfase_PRMT7"/>
</dbReference>
<feature type="domain" description="Protein arginine N-methyltransferase" evidence="7">
    <location>
        <begin position="140"/>
        <end position="311"/>
    </location>
</feature>
<dbReference type="Proteomes" id="UP000695022">
    <property type="component" value="Unplaced"/>
</dbReference>
<dbReference type="RefSeq" id="XP_014662743.1">
    <property type="nucleotide sequence ID" value="XM_014807257.1"/>
</dbReference>
<dbReference type="Gene3D" id="3.40.50.150">
    <property type="entry name" value="Vaccinia Virus protein VP39"/>
    <property type="match status" value="2"/>
</dbReference>
<protein>
    <recommendedName>
        <fullName evidence="5">Protein arginine N-methyltransferase</fullName>
        <ecNumber evidence="5">2.1.1.-</ecNumber>
    </recommendedName>
</protein>
<evidence type="ECO:0000313" key="8">
    <source>
        <dbReference type="Proteomes" id="UP000695022"/>
    </source>
</evidence>
<dbReference type="InterPro" id="IPR055135">
    <property type="entry name" value="PRMT_dom"/>
</dbReference>
<dbReference type="SUPFAM" id="SSF53335">
    <property type="entry name" value="S-adenosyl-L-methionine-dependent methyltransferases"/>
    <property type="match status" value="2"/>
</dbReference>
<evidence type="ECO:0000256" key="6">
    <source>
        <dbReference type="PROSITE-ProRule" id="PRU01015"/>
    </source>
</evidence>
<dbReference type="PROSITE" id="PS51678">
    <property type="entry name" value="SAM_MT_PRMT"/>
    <property type="match status" value="2"/>
</dbReference>
<comment type="function">
    <text evidence="5">Arginine methyltransferase that can both catalyze the formation of omega-N monomethylarginine (MMA) and symmetrical dimethylarginine (sDMA).</text>
</comment>
<feature type="domain" description="Protein arginine N-methyltransferase" evidence="7">
    <location>
        <begin position="486"/>
        <end position="636"/>
    </location>
</feature>
<dbReference type="InterPro" id="IPR029063">
    <property type="entry name" value="SAM-dependent_MTases_sf"/>
</dbReference>
<evidence type="ECO:0000256" key="5">
    <source>
        <dbReference type="PIRNR" id="PIRNR036946"/>
    </source>
</evidence>
<accession>A0ABM1DS22</accession>
<evidence type="ECO:0000313" key="9">
    <source>
        <dbReference type="RefSeq" id="XP_014662743.1"/>
    </source>
</evidence>
<evidence type="ECO:0000259" key="7">
    <source>
        <dbReference type="Pfam" id="PF22528"/>
    </source>
</evidence>
<evidence type="ECO:0000256" key="1">
    <source>
        <dbReference type="ARBA" id="ARBA00022603"/>
    </source>
</evidence>
<keyword evidence="2 6" id="KW-0808">Transferase</keyword>
<evidence type="ECO:0000256" key="2">
    <source>
        <dbReference type="ARBA" id="ARBA00022679"/>
    </source>
</evidence>
<keyword evidence="4" id="KW-0677">Repeat</keyword>
<dbReference type="Gene3D" id="2.70.160.11">
    <property type="entry name" value="Hnrnp arginine n-methyltransferase1"/>
    <property type="match status" value="2"/>
</dbReference>
<organism evidence="8 9">
    <name type="scientific">Priapulus caudatus</name>
    <name type="common">Priapulid worm</name>
    <dbReference type="NCBI Taxonomy" id="37621"/>
    <lineage>
        <taxon>Eukaryota</taxon>
        <taxon>Metazoa</taxon>
        <taxon>Ecdysozoa</taxon>
        <taxon>Scalidophora</taxon>
        <taxon>Priapulida</taxon>
        <taxon>Priapulimorpha</taxon>
        <taxon>Priapulimorphida</taxon>
        <taxon>Priapulidae</taxon>
        <taxon>Priapulus</taxon>
    </lineage>
</organism>
<gene>
    <name evidence="9" type="primary">LOC106805597</name>
</gene>
<sequence length="644" mass="71798">MLHDKERNQKYYVALRKAIARMHSRGKPAHVLDIGTGTGLLSMMAVRCGADSVTACEAFAPVATCAKEVMAANGVLNKIKLISKRSTDVNVGIGCDMERHANILVTEVFDTELIGEGAIGTFHHAHKHLLEKDCIVVPSAANMYCQVVDSRLVRMWNKLEPIRVGKDVEIATPHKVAQCTGAAAVHDLQLDQLSPDQFEPITDPLLVFRFDYSGNTPILFNNHSVVDTKAKTEGSCDAVFMWWDLQMDLDGDVVLSCAPRWAHPDPDVMPWRDHWMQAVYYIPKELSVRVDSAISVHAHHDEYSLWFSVTDSSTSCESEERDQHPVCTCSAHVACSRTRIGMLNDERRRSCWTSALSKVISSDTVCLCLSDGSFLPLIAAALEAKDVFTLNESTVMRRVIVQYINTNSLTNLQILDKGPENVSAEDLGNVKVNLVIGEPFFYNSILPWDNLHFWYGLSELQHHLAPCVKILPERACIKAIAVSFEHLWKIRAPVVCAEGFDLRAFDKMIKHSAEISDSLIEPQPLWEYPGKALSEPFTVMDFDFRQAVTEQEQINSSLVVDFLVDGCCNGVALWMEYQLDDSTSISTGLTQPPTAGNLCVWDRYSQQAVHLLPIPQQVSKSSRVNVKAEFVPSQAKFSCVFSVL</sequence>
<keyword evidence="3 6" id="KW-0949">S-adenosyl-L-methionine</keyword>
<name>A0ABM1DS22_PRICU</name>
<dbReference type="CDD" id="cd02440">
    <property type="entry name" value="AdoMet_MTases"/>
    <property type="match status" value="1"/>
</dbReference>
<dbReference type="Pfam" id="PF06325">
    <property type="entry name" value="PrmA"/>
    <property type="match status" value="1"/>
</dbReference>
<proteinExistence type="inferred from homology"/>
<dbReference type="PIRSF" id="PIRSF036946">
    <property type="entry name" value="Arg_N-mtase"/>
    <property type="match status" value="1"/>
</dbReference>
<keyword evidence="8" id="KW-1185">Reference proteome</keyword>
<evidence type="ECO:0000256" key="4">
    <source>
        <dbReference type="ARBA" id="ARBA00022737"/>
    </source>
</evidence>
<dbReference type="PANTHER" id="PTHR11006:SF4">
    <property type="entry name" value="PROTEIN ARGININE N-METHYLTRANSFERASE 7"/>
    <property type="match status" value="1"/>
</dbReference>
<keyword evidence="1 6" id="KW-0489">Methyltransferase</keyword>
<reference evidence="9" key="1">
    <citation type="submission" date="2025-08" db="UniProtKB">
        <authorList>
            <consortium name="RefSeq"/>
        </authorList>
    </citation>
    <scope>IDENTIFICATION</scope>
</reference>